<accession>A4GJX2</accession>
<evidence type="ECO:0000313" key="1">
    <source>
        <dbReference type="EMBL" id="ABL97417.1"/>
    </source>
</evidence>
<gene>
    <name evidence="1" type="ORF">MBMO_EB80-02D08.0049</name>
</gene>
<proteinExistence type="predicted"/>
<dbReference type="EMBL" id="EF107104">
    <property type="protein sequence ID" value="ABL97417.1"/>
    <property type="molecule type" value="Genomic_DNA"/>
</dbReference>
<name>A4GJX2_9BACT</name>
<reference evidence="1" key="1">
    <citation type="journal article" date="2007" name="Environ. Microbiol.">
        <title>Proteorhodopsin photosystem gene clusters exhibit co-evolutionary trends and shared ancestry among diverse marine microbial phyla.</title>
        <authorList>
            <person name="McCarren J."/>
            <person name="Delong E.F."/>
        </authorList>
    </citation>
    <scope>NUCLEOTIDE SEQUENCE</scope>
</reference>
<dbReference type="AlphaFoldDB" id="A4GJX2"/>
<organism evidence="1">
    <name type="scientific">uncultured marine bacterium EB80_02D08</name>
    <dbReference type="NCBI Taxonomy" id="415441"/>
    <lineage>
        <taxon>Bacteria</taxon>
        <taxon>environmental samples</taxon>
    </lineage>
</organism>
<sequence>MDETPPAELVDCKTGLYYWLVLKLSPRGFGVGRLPVVASKALLSCKEQLLCELYRPFLQIDKP</sequence>
<protein>
    <submittedName>
        <fullName evidence="1">Uncharacterized protein</fullName>
    </submittedName>
</protein>